<dbReference type="Gene3D" id="2.40.100.10">
    <property type="entry name" value="Cyclophilin-like"/>
    <property type="match status" value="1"/>
</dbReference>
<feature type="region of interest" description="Disordered" evidence="5">
    <location>
        <begin position="242"/>
        <end position="366"/>
    </location>
</feature>
<reference evidence="7" key="1">
    <citation type="submission" date="2022-01" db="EMBL/GenBank/DDBJ databases">
        <title>Comparative genomics reveals a dynamic genome evolution in the ectomycorrhizal milk-cap (Lactarius) mushrooms.</title>
        <authorList>
            <consortium name="DOE Joint Genome Institute"/>
            <person name="Lebreton A."/>
            <person name="Tang N."/>
            <person name="Kuo A."/>
            <person name="LaButti K."/>
            <person name="Drula E."/>
            <person name="Barry K."/>
            <person name="Clum A."/>
            <person name="Lipzen A."/>
            <person name="Mousain D."/>
            <person name="Ng V."/>
            <person name="Wang R."/>
            <person name="Wang X."/>
            <person name="Dai Y."/>
            <person name="Henrissat B."/>
            <person name="Grigoriev I.V."/>
            <person name="Guerin-Laguette A."/>
            <person name="Yu F."/>
            <person name="Martin F.M."/>
        </authorList>
    </citation>
    <scope>NUCLEOTIDE SEQUENCE</scope>
    <source>
        <strain evidence="7">QP</strain>
    </source>
</reference>
<evidence type="ECO:0000256" key="5">
    <source>
        <dbReference type="SAM" id="MobiDB-lite"/>
    </source>
</evidence>
<dbReference type="Pfam" id="PF00160">
    <property type="entry name" value="Pro_isomerase"/>
    <property type="match status" value="1"/>
</dbReference>
<evidence type="ECO:0000259" key="6">
    <source>
        <dbReference type="PROSITE" id="PS50072"/>
    </source>
</evidence>
<dbReference type="InterPro" id="IPR029000">
    <property type="entry name" value="Cyclophilin-like_dom_sf"/>
</dbReference>
<dbReference type="Proteomes" id="UP001201163">
    <property type="component" value="Unassembled WGS sequence"/>
</dbReference>
<evidence type="ECO:0000313" key="8">
    <source>
        <dbReference type="Proteomes" id="UP001201163"/>
    </source>
</evidence>
<comment type="subcellular location">
    <subcellularLocation>
        <location evidence="2">Nucleus</location>
    </subcellularLocation>
</comment>
<feature type="region of interest" description="Disordered" evidence="5">
    <location>
        <begin position="383"/>
        <end position="402"/>
    </location>
</feature>
<comment type="caution">
    <text evidence="7">The sequence shown here is derived from an EMBL/GenBank/DDBJ whole genome shotgun (WGS) entry which is preliminary data.</text>
</comment>
<feature type="compositionally biased region" description="Basic and acidic residues" evidence="5">
    <location>
        <begin position="429"/>
        <end position="460"/>
    </location>
</feature>
<evidence type="ECO:0000256" key="1">
    <source>
        <dbReference type="ARBA" id="ARBA00000971"/>
    </source>
</evidence>
<dbReference type="CDD" id="cd01925">
    <property type="entry name" value="cyclophilin_CeCYP16-like"/>
    <property type="match status" value="1"/>
</dbReference>
<proteinExistence type="inferred from homology"/>
<evidence type="ECO:0000256" key="4">
    <source>
        <dbReference type="ARBA" id="ARBA00038509"/>
    </source>
</evidence>
<accession>A0AAD4LUM3</accession>
<keyword evidence="3" id="KW-0539">Nucleus</keyword>
<feature type="compositionally biased region" description="Basic and acidic residues" evidence="5">
    <location>
        <begin position="258"/>
        <end position="296"/>
    </location>
</feature>
<comment type="catalytic activity">
    <reaction evidence="1">
        <text>[protein]-peptidylproline (omega=180) = [protein]-peptidylproline (omega=0)</text>
        <dbReference type="Rhea" id="RHEA:16237"/>
        <dbReference type="Rhea" id="RHEA-COMP:10747"/>
        <dbReference type="Rhea" id="RHEA-COMP:10748"/>
        <dbReference type="ChEBI" id="CHEBI:83833"/>
        <dbReference type="ChEBI" id="CHEBI:83834"/>
        <dbReference type="EC" id="5.2.1.8"/>
    </reaction>
</comment>
<keyword evidence="8" id="KW-1185">Reference proteome</keyword>
<dbReference type="GO" id="GO:0071013">
    <property type="term" value="C:catalytic step 2 spliceosome"/>
    <property type="evidence" value="ECO:0007669"/>
    <property type="project" value="TreeGrafter"/>
</dbReference>
<comment type="similarity">
    <text evidence="4">Belongs to the cyclophilin-type PPIase family. CWC27 subfamily.</text>
</comment>
<feature type="region of interest" description="Disordered" evidence="5">
    <location>
        <begin position="409"/>
        <end position="477"/>
    </location>
</feature>
<dbReference type="PANTHER" id="PTHR45625">
    <property type="entry name" value="PEPTIDYL-PROLYL CIS-TRANS ISOMERASE-RELATED"/>
    <property type="match status" value="1"/>
</dbReference>
<organism evidence="7 8">
    <name type="scientific">Lactarius akahatsu</name>
    <dbReference type="NCBI Taxonomy" id="416441"/>
    <lineage>
        <taxon>Eukaryota</taxon>
        <taxon>Fungi</taxon>
        <taxon>Dikarya</taxon>
        <taxon>Basidiomycota</taxon>
        <taxon>Agaricomycotina</taxon>
        <taxon>Agaricomycetes</taxon>
        <taxon>Russulales</taxon>
        <taxon>Russulaceae</taxon>
        <taxon>Lactarius</taxon>
    </lineage>
</organism>
<dbReference type="InterPro" id="IPR044666">
    <property type="entry name" value="Cyclophilin_A-like"/>
</dbReference>
<dbReference type="PANTHER" id="PTHR45625:SF6">
    <property type="entry name" value="SPLICEOSOME-ASSOCIATED PROTEIN CWC27 HOMOLOG"/>
    <property type="match status" value="1"/>
</dbReference>
<feature type="compositionally biased region" description="Basic and acidic residues" evidence="5">
    <location>
        <begin position="305"/>
        <end position="325"/>
    </location>
</feature>
<dbReference type="InterPro" id="IPR002130">
    <property type="entry name" value="Cyclophilin-type_PPIase_dom"/>
</dbReference>
<dbReference type="EMBL" id="JAKELL010000002">
    <property type="protein sequence ID" value="KAH9000160.1"/>
    <property type="molecule type" value="Genomic_DNA"/>
</dbReference>
<evidence type="ECO:0000313" key="7">
    <source>
        <dbReference type="EMBL" id="KAH9000160.1"/>
    </source>
</evidence>
<protein>
    <submittedName>
        <fullName evidence="7">Cyclophilin-like protein</fullName>
    </submittedName>
</protein>
<dbReference type="AlphaFoldDB" id="A0AAD4LUM3"/>
<evidence type="ECO:0000256" key="2">
    <source>
        <dbReference type="ARBA" id="ARBA00004123"/>
    </source>
</evidence>
<feature type="compositionally biased region" description="Basic residues" evidence="5">
    <location>
        <begin position="351"/>
        <end position="360"/>
    </location>
</feature>
<dbReference type="GO" id="GO:0003755">
    <property type="term" value="F:peptidyl-prolyl cis-trans isomerase activity"/>
    <property type="evidence" value="ECO:0007669"/>
    <property type="project" value="UniProtKB-EC"/>
</dbReference>
<evidence type="ECO:0000256" key="3">
    <source>
        <dbReference type="ARBA" id="ARBA00023242"/>
    </source>
</evidence>
<dbReference type="PRINTS" id="PR00153">
    <property type="entry name" value="CSAPPISMRASE"/>
</dbReference>
<feature type="domain" description="PPIase cyclophilin-type" evidence="6">
    <location>
        <begin position="12"/>
        <end position="169"/>
    </location>
</feature>
<name>A0AAD4LUM3_9AGAM</name>
<gene>
    <name evidence="7" type="ORF">EDB92DRAFT_1829672</name>
</gene>
<dbReference type="SUPFAM" id="SSF50891">
    <property type="entry name" value="Cyclophilin-like"/>
    <property type="match status" value="1"/>
</dbReference>
<dbReference type="PROSITE" id="PS50072">
    <property type="entry name" value="CSA_PPIASE_2"/>
    <property type="match status" value="1"/>
</dbReference>
<sequence length="477" mass="53178">MALPTHGRVLLDTTVGDIDIELWSKEAPKACRNFIALAMEGYYDGVDLPPVPFNTRSLVVPDFLVQTGDRTGSGSGGESFFGEPFEDEIHPRLRFAHRGLVGMANNGSKNSNDSQFFITLDRADELQGKHTLFGRCVGDTIYNVMKIGAMELDDNGRPVYPPKIKTVRIIDNPFDDIVPRITAEEKRAQQRARQAAIREREEIVRRKGAKKDTKLLSFGADADEEAEGVSTVTKKKSVARPDLVENLDQQSVPSLDRFPSKSEKVTRGESRREADSLTTKPNDESVDLSKIRESPSKRKGCHSARQTEIERMEAEVKRLARQRDGEDSDEDRNVKKAKKRSQLDEELAKYQKGRGVHRKGQNKDESNVLAVLAGFRSKLQTSVTAQDEADQELGGAAGDVGEQAIEGGTGIELDNDRGFMGHSLNFPKGNEEEVQKAEREYEVIDPRVRSAQARQEERERKHASRMGNKGPVRHGRG</sequence>